<feature type="compositionally biased region" description="Basic and acidic residues" evidence="5">
    <location>
        <begin position="129"/>
        <end position="138"/>
    </location>
</feature>
<dbReference type="InterPro" id="IPR036047">
    <property type="entry name" value="F-box-like_dom_sf"/>
</dbReference>
<comment type="similarity">
    <text evidence="1">Belongs to the WD repeat MET30/SCONB/SCON-2 family.</text>
</comment>
<feature type="region of interest" description="Disordered" evidence="5">
    <location>
        <begin position="588"/>
        <end position="610"/>
    </location>
</feature>
<dbReference type="Gene3D" id="2.130.10.10">
    <property type="entry name" value="YVTN repeat-like/Quinoprotein amine dehydrogenase"/>
    <property type="match status" value="2"/>
</dbReference>
<dbReference type="PRINTS" id="PR00320">
    <property type="entry name" value="GPROTEINBRPT"/>
</dbReference>
<dbReference type="Proteomes" id="UP000054321">
    <property type="component" value="Unassembled WGS sequence"/>
</dbReference>
<dbReference type="PROSITE" id="PS50294">
    <property type="entry name" value="WD_REPEATS_REGION"/>
    <property type="match status" value="3"/>
</dbReference>
<evidence type="ECO:0000313" key="8">
    <source>
        <dbReference type="Proteomes" id="UP000054321"/>
    </source>
</evidence>
<evidence type="ECO:0000256" key="2">
    <source>
        <dbReference type="ARBA" id="ARBA00022574"/>
    </source>
</evidence>
<dbReference type="InterPro" id="IPR036322">
    <property type="entry name" value="WD40_repeat_dom_sf"/>
</dbReference>
<dbReference type="AlphaFoldDB" id="A0A0C3HMT7"/>
<feature type="region of interest" description="Disordered" evidence="5">
    <location>
        <begin position="122"/>
        <end position="232"/>
    </location>
</feature>
<dbReference type="InParanoid" id="A0A0C3HMT7"/>
<dbReference type="InterPro" id="IPR001810">
    <property type="entry name" value="F-box_dom"/>
</dbReference>
<keyword evidence="2 4" id="KW-0853">WD repeat</keyword>
<feature type="compositionally biased region" description="Polar residues" evidence="5">
    <location>
        <begin position="203"/>
        <end position="214"/>
    </location>
</feature>
<feature type="compositionally biased region" description="Low complexity" evidence="5">
    <location>
        <begin position="792"/>
        <end position="810"/>
    </location>
</feature>
<evidence type="ECO:0000259" key="6">
    <source>
        <dbReference type="PROSITE" id="PS50181"/>
    </source>
</evidence>
<dbReference type="HOGENOM" id="CLU_000288_103_0_1"/>
<dbReference type="InterPro" id="IPR020472">
    <property type="entry name" value="WD40_PAC1"/>
</dbReference>
<feature type="repeat" description="WD" evidence="4">
    <location>
        <begin position="290"/>
        <end position="329"/>
    </location>
</feature>
<dbReference type="SMART" id="SM00320">
    <property type="entry name" value="WD40"/>
    <property type="match status" value="5"/>
</dbReference>
<dbReference type="PANTHER" id="PTHR14604">
    <property type="entry name" value="WD40 REPEAT PF20"/>
    <property type="match status" value="1"/>
</dbReference>
<feature type="region of interest" description="Disordered" evidence="5">
    <location>
        <begin position="652"/>
        <end position="685"/>
    </location>
</feature>
<name>A0A0C3HMT7_OIDMZ</name>
<dbReference type="PROSITE" id="PS50181">
    <property type="entry name" value="FBOX"/>
    <property type="match status" value="1"/>
</dbReference>
<reference evidence="8" key="2">
    <citation type="submission" date="2015-01" db="EMBL/GenBank/DDBJ databases">
        <title>Evolutionary Origins and Diversification of the Mycorrhizal Mutualists.</title>
        <authorList>
            <consortium name="DOE Joint Genome Institute"/>
            <consortium name="Mycorrhizal Genomics Consortium"/>
            <person name="Kohler A."/>
            <person name="Kuo A."/>
            <person name="Nagy L.G."/>
            <person name="Floudas D."/>
            <person name="Copeland A."/>
            <person name="Barry K.W."/>
            <person name="Cichocki N."/>
            <person name="Veneault-Fourrey C."/>
            <person name="LaButti K."/>
            <person name="Lindquist E.A."/>
            <person name="Lipzen A."/>
            <person name="Lundell T."/>
            <person name="Morin E."/>
            <person name="Murat C."/>
            <person name="Riley R."/>
            <person name="Ohm R."/>
            <person name="Sun H."/>
            <person name="Tunlid A."/>
            <person name="Henrissat B."/>
            <person name="Grigoriev I.V."/>
            <person name="Hibbett D.S."/>
            <person name="Martin F."/>
        </authorList>
    </citation>
    <scope>NUCLEOTIDE SEQUENCE [LARGE SCALE GENOMIC DNA]</scope>
    <source>
        <strain evidence="8">Zn</strain>
    </source>
</reference>
<dbReference type="Gene3D" id="1.20.1280.50">
    <property type="match status" value="1"/>
</dbReference>
<dbReference type="EMBL" id="KN832873">
    <property type="protein sequence ID" value="KIN03602.1"/>
    <property type="molecule type" value="Genomic_DNA"/>
</dbReference>
<dbReference type="InterPro" id="IPR019775">
    <property type="entry name" value="WD40_repeat_CS"/>
</dbReference>
<dbReference type="PROSITE" id="PS00678">
    <property type="entry name" value="WD_REPEATS_1"/>
    <property type="match status" value="1"/>
</dbReference>
<organism evidence="7 8">
    <name type="scientific">Oidiodendron maius (strain Zn)</name>
    <dbReference type="NCBI Taxonomy" id="913774"/>
    <lineage>
        <taxon>Eukaryota</taxon>
        <taxon>Fungi</taxon>
        <taxon>Dikarya</taxon>
        <taxon>Ascomycota</taxon>
        <taxon>Pezizomycotina</taxon>
        <taxon>Leotiomycetes</taxon>
        <taxon>Leotiomycetes incertae sedis</taxon>
        <taxon>Myxotrichaceae</taxon>
        <taxon>Oidiodendron</taxon>
    </lineage>
</organism>
<feature type="repeat" description="WD" evidence="4">
    <location>
        <begin position="498"/>
        <end position="537"/>
    </location>
</feature>
<feature type="domain" description="F-box" evidence="6">
    <location>
        <begin position="56"/>
        <end position="102"/>
    </location>
</feature>
<gene>
    <name evidence="7" type="ORF">OIDMADRAFT_143146</name>
</gene>
<evidence type="ECO:0000313" key="7">
    <source>
        <dbReference type="EMBL" id="KIN03602.1"/>
    </source>
</evidence>
<dbReference type="PROSITE" id="PS50082">
    <property type="entry name" value="WD_REPEATS_2"/>
    <property type="match status" value="4"/>
</dbReference>
<dbReference type="OrthoDB" id="19711at2759"/>
<feature type="repeat" description="WD" evidence="4">
    <location>
        <begin position="331"/>
        <end position="374"/>
    </location>
</feature>
<dbReference type="SUPFAM" id="SSF50978">
    <property type="entry name" value="WD40 repeat-like"/>
    <property type="match status" value="1"/>
</dbReference>
<dbReference type="Pfam" id="PF12937">
    <property type="entry name" value="F-box-like"/>
    <property type="match status" value="1"/>
</dbReference>
<dbReference type="InterPro" id="IPR015943">
    <property type="entry name" value="WD40/YVTN_repeat-like_dom_sf"/>
</dbReference>
<dbReference type="InterPro" id="IPR001680">
    <property type="entry name" value="WD40_rpt"/>
</dbReference>
<reference evidence="7 8" key="1">
    <citation type="submission" date="2014-04" db="EMBL/GenBank/DDBJ databases">
        <authorList>
            <consortium name="DOE Joint Genome Institute"/>
            <person name="Kuo A."/>
            <person name="Martino E."/>
            <person name="Perotto S."/>
            <person name="Kohler A."/>
            <person name="Nagy L.G."/>
            <person name="Floudas D."/>
            <person name="Copeland A."/>
            <person name="Barry K.W."/>
            <person name="Cichocki N."/>
            <person name="Veneault-Fourrey C."/>
            <person name="LaButti K."/>
            <person name="Lindquist E.A."/>
            <person name="Lipzen A."/>
            <person name="Lundell T."/>
            <person name="Morin E."/>
            <person name="Murat C."/>
            <person name="Sun H."/>
            <person name="Tunlid A."/>
            <person name="Henrissat B."/>
            <person name="Grigoriev I.V."/>
            <person name="Hibbett D.S."/>
            <person name="Martin F."/>
            <person name="Nordberg H.P."/>
            <person name="Cantor M.N."/>
            <person name="Hua S.X."/>
        </authorList>
    </citation>
    <scope>NUCLEOTIDE SEQUENCE [LARGE SCALE GENOMIC DNA]</scope>
    <source>
        <strain evidence="7 8">Zn</strain>
    </source>
</reference>
<protein>
    <recommendedName>
        <fullName evidence="6">F-box domain-containing protein</fullName>
    </recommendedName>
</protein>
<dbReference type="SUPFAM" id="SSF81383">
    <property type="entry name" value="F-box domain"/>
    <property type="match status" value="1"/>
</dbReference>
<feature type="region of interest" description="Disordered" evidence="5">
    <location>
        <begin position="765"/>
        <end position="836"/>
    </location>
</feature>
<evidence type="ECO:0000256" key="5">
    <source>
        <dbReference type="SAM" id="MobiDB-lite"/>
    </source>
</evidence>
<evidence type="ECO:0000256" key="3">
    <source>
        <dbReference type="ARBA" id="ARBA00022737"/>
    </source>
</evidence>
<dbReference type="PANTHER" id="PTHR14604:SF4">
    <property type="entry name" value="F-BOX DOMAIN-CONTAINING PROTEIN"/>
    <property type="match status" value="1"/>
</dbReference>
<dbReference type="InterPro" id="IPR050995">
    <property type="entry name" value="WD-F-box_domain-protein"/>
</dbReference>
<keyword evidence="8" id="KW-1185">Reference proteome</keyword>
<dbReference type="CDD" id="cd00200">
    <property type="entry name" value="WD40"/>
    <property type="match status" value="1"/>
</dbReference>
<sequence length="911" mass="99640">MSSYQQSPQDEGYSEDPLTVGAVSGMSGIPHWVHSMPVAERTEYVMSIIDQLPTSEVCEIYLPQEVCLKIIGFLDPVSLINTARASREWMPLAMDRKLWEQLYVLEGFRVIRSEVDNFERSLNENQSTTDKKDVEEHASKRRSQSQKALPPVRDDDFEMVDASTAVDTPAPTSIFGPSRSGRASRKSNTDRDENMTDLPPLQSPKSAQHPTRQASIRKPQDRSSRLSVASHLPKDSSILSNMSSLVVVDPSDNKKKLNWQYLYSQRRRLEANWEAEKYTNFQLPHPDHPREAHKECIYTIQHSGKYLVSGSRDRTLRIWDLDTRRLVRDPLYGHAGSVLCLQFDADPEEDIIVSGSSDATIILWKFSTGHIIQRIKKAHHESVLNVRFDKRVLVTCSKDKTIKVFNRKPLHPGEMGYADAAMFNGVQPVATHLNNFGFNPAPTAGLQVKPEYSMIACLVGHSAAVNAVQIHGDEIVSASGDRSVKVWNWPEQTCKRTLIGHTKGIACVQYDGRRIVSGSSDNEVKVFDKESGLEVASLRAHTSLVRTIQAGFGDLPYSEQEDREVAKATDYEYFRAVDSGAIVRSALERGKPRNAGSRKPEDITAYGAKLPPGGGGGKFGRIVSGSYDETIIIWRRDKEGIWRAQHTLRQEEAAQAASGGSHGRSHTRTSQVTGSAIAHHPAPQQAAAVTVNPDVNAPTAPFAPGSASFYRHLIDLTVSQGPAALQHALQAHPQMLTYGYLGEAIDRLPEASRQALNHVLSTAIQDEPPPATDYAGPQSGNNPLGSVAQVGTASAQTSTQTQAHTSTVPSAPNPAPTPTPAWTAGGSQGGAALAPGSMPIANVHAGTQAPAAHITPTPPRGVPENMARVFKLQFDARRIICCSQTSVIVGWDFANGDEKIIEASRFFAPIE</sequence>
<evidence type="ECO:0000256" key="4">
    <source>
        <dbReference type="PROSITE-ProRule" id="PRU00221"/>
    </source>
</evidence>
<feature type="repeat" description="WD" evidence="4">
    <location>
        <begin position="458"/>
        <end position="488"/>
    </location>
</feature>
<proteinExistence type="inferred from homology"/>
<keyword evidence="3" id="KW-0677">Repeat</keyword>
<dbReference type="Pfam" id="PF00400">
    <property type="entry name" value="WD40"/>
    <property type="match status" value="5"/>
</dbReference>
<evidence type="ECO:0000256" key="1">
    <source>
        <dbReference type="ARBA" id="ARBA00007968"/>
    </source>
</evidence>
<dbReference type="STRING" id="913774.A0A0C3HMT7"/>
<accession>A0A0C3HMT7</accession>